<accession>A0A811UIT4</accession>
<keyword evidence="2" id="KW-1185">Reference proteome</keyword>
<protein>
    <submittedName>
        <fullName evidence="1">(Mediterranean fruit fly) hypothetical protein</fullName>
    </submittedName>
</protein>
<sequence>MHHRALFGADAHVRLLEYFKIDMHGFCNTLGERVYNFDFNFNTVVESCAPRIELAVRSLLFDCETTNAYTMLSEAEGN</sequence>
<reference evidence="1" key="1">
    <citation type="submission" date="2020-11" db="EMBL/GenBank/DDBJ databases">
        <authorList>
            <person name="Whitehead M."/>
        </authorList>
    </citation>
    <scope>NUCLEOTIDE SEQUENCE</scope>
    <source>
        <strain evidence="1">EGII</strain>
    </source>
</reference>
<gene>
    <name evidence="1" type="ORF">CCAP1982_LOCUS7240</name>
</gene>
<evidence type="ECO:0000313" key="2">
    <source>
        <dbReference type="Proteomes" id="UP000606786"/>
    </source>
</evidence>
<dbReference type="AlphaFoldDB" id="A0A811UIT4"/>
<dbReference type="Proteomes" id="UP000606786">
    <property type="component" value="Unassembled WGS sequence"/>
</dbReference>
<proteinExistence type="predicted"/>
<name>A0A811UIT4_CERCA</name>
<comment type="caution">
    <text evidence="1">The sequence shown here is derived from an EMBL/GenBank/DDBJ whole genome shotgun (WGS) entry which is preliminary data.</text>
</comment>
<evidence type="ECO:0000313" key="1">
    <source>
        <dbReference type="EMBL" id="CAD6998681.1"/>
    </source>
</evidence>
<organism evidence="1 2">
    <name type="scientific">Ceratitis capitata</name>
    <name type="common">Mediterranean fruit fly</name>
    <name type="synonym">Tephritis capitata</name>
    <dbReference type="NCBI Taxonomy" id="7213"/>
    <lineage>
        <taxon>Eukaryota</taxon>
        <taxon>Metazoa</taxon>
        <taxon>Ecdysozoa</taxon>
        <taxon>Arthropoda</taxon>
        <taxon>Hexapoda</taxon>
        <taxon>Insecta</taxon>
        <taxon>Pterygota</taxon>
        <taxon>Neoptera</taxon>
        <taxon>Endopterygota</taxon>
        <taxon>Diptera</taxon>
        <taxon>Brachycera</taxon>
        <taxon>Muscomorpha</taxon>
        <taxon>Tephritoidea</taxon>
        <taxon>Tephritidae</taxon>
        <taxon>Ceratitis</taxon>
        <taxon>Ceratitis</taxon>
    </lineage>
</organism>
<dbReference type="EMBL" id="CAJHJT010000012">
    <property type="protein sequence ID" value="CAD6998681.1"/>
    <property type="molecule type" value="Genomic_DNA"/>
</dbReference>